<evidence type="ECO:0000256" key="1">
    <source>
        <dbReference type="ARBA" id="ARBA00000381"/>
    </source>
</evidence>
<dbReference type="InterPro" id="IPR020103">
    <property type="entry name" value="PsdUridine_synth_cat_dom_sf"/>
</dbReference>
<dbReference type="Pfam" id="PF01479">
    <property type="entry name" value="S4"/>
    <property type="match status" value="1"/>
</dbReference>
<dbReference type="GO" id="GO:0160141">
    <property type="term" value="F:23S rRNA pseudouridine(955/2504/2580) synthase activity"/>
    <property type="evidence" value="ECO:0007669"/>
    <property type="project" value="UniProtKB-EC"/>
</dbReference>
<keyword evidence="12" id="KW-1185">Reference proteome</keyword>
<evidence type="ECO:0000256" key="4">
    <source>
        <dbReference type="ARBA" id="ARBA00022552"/>
    </source>
</evidence>
<dbReference type="SUPFAM" id="SSF55174">
    <property type="entry name" value="Alpha-L RNA-binding motif"/>
    <property type="match status" value="1"/>
</dbReference>
<evidence type="ECO:0000256" key="9">
    <source>
        <dbReference type="RuleBase" id="RU362028"/>
    </source>
</evidence>
<keyword evidence="6 9" id="KW-0413">Isomerase</keyword>
<reference evidence="12" key="1">
    <citation type="submission" date="2015-01" db="EMBL/GenBank/DDBJ databases">
        <authorList>
            <person name="Manzano-Marin A."/>
            <person name="Manzano-Marin A."/>
        </authorList>
    </citation>
    <scope>NUCLEOTIDE SEQUENCE [LARGE SCALE GENOMIC DNA]</scope>
    <source>
        <strain evidence="12">obscurior</strain>
    </source>
</reference>
<name>A0A0H5BWU1_9ENTR</name>
<dbReference type="SUPFAM" id="SSF55120">
    <property type="entry name" value="Pseudouridine synthase"/>
    <property type="match status" value="1"/>
</dbReference>
<evidence type="ECO:0000256" key="3">
    <source>
        <dbReference type="ARBA" id="ARBA00010876"/>
    </source>
</evidence>
<dbReference type="STRING" id="1594731.WEOB_230"/>
<dbReference type="InterPro" id="IPR050188">
    <property type="entry name" value="RluA_PseudoU_synthase"/>
</dbReference>
<dbReference type="NCBIfam" id="TIGR00005">
    <property type="entry name" value="rluA_subfam"/>
    <property type="match status" value="1"/>
</dbReference>
<dbReference type="InterPro" id="IPR006145">
    <property type="entry name" value="PsdUridine_synth_RsuA/RluA"/>
</dbReference>
<proteinExistence type="inferred from homology"/>
<dbReference type="CDD" id="cd02869">
    <property type="entry name" value="PseudoU_synth_RluA_like"/>
    <property type="match status" value="1"/>
</dbReference>
<dbReference type="InterPro" id="IPR006225">
    <property type="entry name" value="PsdUridine_synth_RluC/D"/>
</dbReference>
<dbReference type="AlphaFoldDB" id="A0A0H5BWU1"/>
<dbReference type="GO" id="GO:0003723">
    <property type="term" value="F:RNA binding"/>
    <property type="evidence" value="ECO:0007669"/>
    <property type="project" value="UniProtKB-KW"/>
</dbReference>
<evidence type="ECO:0000313" key="11">
    <source>
        <dbReference type="EMBL" id="CEN32177.1"/>
    </source>
</evidence>
<dbReference type="InterPro" id="IPR036986">
    <property type="entry name" value="S4_RNA-bd_sf"/>
</dbReference>
<dbReference type="InterPro" id="IPR006224">
    <property type="entry name" value="PsdUridine_synth_RluA-like_CS"/>
</dbReference>
<comment type="function">
    <text evidence="2">Responsible for synthesis of pseudouridine from uracil at positions 955, 2504 and 2580 in 23S ribosomal RNA.</text>
</comment>
<dbReference type="Gene3D" id="3.30.2350.10">
    <property type="entry name" value="Pseudouridine synthase"/>
    <property type="match status" value="1"/>
</dbReference>
<evidence type="ECO:0000256" key="8">
    <source>
        <dbReference type="PROSITE-ProRule" id="PRU00182"/>
    </source>
</evidence>
<dbReference type="EC" id="5.4.99.-" evidence="9"/>
<protein>
    <recommendedName>
        <fullName evidence="9">Pseudouridine synthase</fullName>
        <ecNumber evidence="9">5.4.99.-</ecNumber>
    </recommendedName>
</protein>
<keyword evidence="4" id="KW-0698">rRNA processing</keyword>
<feature type="active site" evidence="7">
    <location>
        <position position="144"/>
    </location>
</feature>
<dbReference type="InterPro" id="IPR002942">
    <property type="entry name" value="S4_RNA-bd"/>
</dbReference>
<dbReference type="GO" id="GO:0000455">
    <property type="term" value="P:enzyme-directed rRNA pseudouridine synthesis"/>
    <property type="evidence" value="ECO:0007669"/>
    <property type="project" value="TreeGrafter"/>
</dbReference>
<sequence>MFHFMKKQIYLKLHIITITKNNALQRIDNFLFQYFKTVPKNMIYRIIRKGKVRINKKRVKHNYKLQKNDIVRIPPVKIEKTRKNFFKKISFHKFILYENKELIVINKPTGMAVHGGSGLKYGIIEMLKFYYKKTNFLKLVHRLDRDTSGILLIAKKNSILRKLHDLMQKKEINKKYLALVKGKWSSKIKNITIPLFKKRLENGKRIVQINQKYGKYSKTLFKVKENFSSFATLVKAKLITGRTHQIRVHAKYAGHPIAYDALYGDKEFNLKLKNFGIDRLFLHAYSLSFQYPNTNEIFSITAPLDKHLSQCLKKLRSNNNELNV</sequence>
<dbReference type="SMART" id="SM00363">
    <property type="entry name" value="S4"/>
    <property type="match status" value="1"/>
</dbReference>
<dbReference type="PROSITE" id="PS01129">
    <property type="entry name" value="PSI_RLU"/>
    <property type="match status" value="1"/>
</dbReference>
<accession>A0A0H5BWU1</accession>
<gene>
    <name evidence="11" type="primary">rluC</name>
    <name evidence="11" type="ORF">WEOB_230</name>
</gene>
<evidence type="ECO:0000256" key="6">
    <source>
        <dbReference type="ARBA" id="ARBA00023235"/>
    </source>
</evidence>
<comment type="catalytic activity">
    <reaction evidence="1">
        <text>uridine(955/2504/2580) in 23S rRNA = pseudouridine(955/2504/2580) in 23S rRNA</text>
        <dbReference type="Rhea" id="RHEA:42528"/>
        <dbReference type="Rhea" id="RHEA-COMP:10099"/>
        <dbReference type="Rhea" id="RHEA-COMP:10100"/>
        <dbReference type="ChEBI" id="CHEBI:65314"/>
        <dbReference type="ChEBI" id="CHEBI:65315"/>
        <dbReference type="EC" id="5.4.99.24"/>
    </reaction>
</comment>
<evidence type="ECO:0000313" key="12">
    <source>
        <dbReference type="Proteomes" id="UP000242753"/>
    </source>
</evidence>
<dbReference type="KEGG" id="wca:WEOB_230"/>
<dbReference type="Pfam" id="PF00849">
    <property type="entry name" value="PseudoU_synth_2"/>
    <property type="match status" value="1"/>
</dbReference>
<dbReference type="CDD" id="cd00165">
    <property type="entry name" value="S4"/>
    <property type="match status" value="1"/>
</dbReference>
<evidence type="ECO:0000256" key="2">
    <source>
        <dbReference type="ARBA" id="ARBA00002876"/>
    </source>
</evidence>
<dbReference type="Proteomes" id="UP000242753">
    <property type="component" value="Chromosome I"/>
</dbReference>
<organism evidence="11 12">
    <name type="scientific">Candidatus Westeberhardia cardiocondylae</name>
    <dbReference type="NCBI Taxonomy" id="1594731"/>
    <lineage>
        <taxon>Bacteria</taxon>
        <taxon>Pseudomonadati</taxon>
        <taxon>Pseudomonadota</taxon>
        <taxon>Gammaproteobacteria</taxon>
        <taxon>Enterobacterales</taxon>
        <taxon>Enterobacteriaceae</taxon>
        <taxon>ant endosymbionts</taxon>
        <taxon>Candidatus Westeberhardia</taxon>
    </lineage>
</organism>
<evidence type="ECO:0000259" key="10">
    <source>
        <dbReference type="SMART" id="SM00363"/>
    </source>
</evidence>
<comment type="catalytic activity">
    <reaction evidence="9">
        <text>a uridine in RNA = a pseudouridine in RNA</text>
        <dbReference type="Rhea" id="RHEA:48348"/>
        <dbReference type="Rhea" id="RHEA-COMP:12068"/>
        <dbReference type="Rhea" id="RHEA-COMP:12069"/>
        <dbReference type="ChEBI" id="CHEBI:65314"/>
        <dbReference type="ChEBI" id="CHEBI:65315"/>
    </reaction>
</comment>
<dbReference type="PROSITE" id="PS50889">
    <property type="entry name" value="S4"/>
    <property type="match status" value="1"/>
</dbReference>
<evidence type="ECO:0000256" key="5">
    <source>
        <dbReference type="ARBA" id="ARBA00022884"/>
    </source>
</evidence>
<dbReference type="NCBIfam" id="NF008249">
    <property type="entry name" value="PRK11025.1"/>
    <property type="match status" value="1"/>
</dbReference>
<dbReference type="PATRIC" id="fig|1594731.3.peg.214"/>
<dbReference type="PANTHER" id="PTHR21600">
    <property type="entry name" value="MITOCHONDRIAL RNA PSEUDOURIDINE SYNTHASE"/>
    <property type="match status" value="1"/>
</dbReference>
<dbReference type="EMBL" id="LN774881">
    <property type="protein sequence ID" value="CEN32177.1"/>
    <property type="molecule type" value="Genomic_DNA"/>
</dbReference>
<dbReference type="PANTHER" id="PTHR21600:SF92">
    <property type="entry name" value="RIBOSOMAL LARGE SUBUNIT PSEUDOURIDINE SYNTHASE C"/>
    <property type="match status" value="1"/>
</dbReference>
<evidence type="ECO:0000256" key="7">
    <source>
        <dbReference type="PIRSR" id="PIRSR606225-1"/>
    </source>
</evidence>
<keyword evidence="5 8" id="KW-0694">RNA-binding</keyword>
<comment type="similarity">
    <text evidence="3 9">Belongs to the pseudouridine synthase RluA family.</text>
</comment>
<dbReference type="Gene3D" id="3.10.290.10">
    <property type="entry name" value="RNA-binding S4 domain"/>
    <property type="match status" value="1"/>
</dbReference>
<feature type="domain" description="RNA-binding S4" evidence="10">
    <location>
        <begin position="25"/>
        <end position="82"/>
    </location>
</feature>